<dbReference type="SMART" id="SM00342">
    <property type="entry name" value="HTH_ARAC"/>
    <property type="match status" value="1"/>
</dbReference>
<dbReference type="InterPro" id="IPR018060">
    <property type="entry name" value="HTH_AraC"/>
</dbReference>
<dbReference type="SUPFAM" id="SSF46689">
    <property type="entry name" value="Homeodomain-like"/>
    <property type="match status" value="2"/>
</dbReference>
<dbReference type="PROSITE" id="PS00041">
    <property type="entry name" value="HTH_ARAC_FAMILY_1"/>
    <property type="match status" value="1"/>
</dbReference>
<dbReference type="KEGG" id="acx:Achr_39740"/>
<evidence type="ECO:0000259" key="4">
    <source>
        <dbReference type="PROSITE" id="PS01124"/>
    </source>
</evidence>
<dbReference type="HOGENOM" id="CLU_000445_88_6_6"/>
<dbReference type="GO" id="GO:0043565">
    <property type="term" value="F:sequence-specific DNA binding"/>
    <property type="evidence" value="ECO:0007669"/>
    <property type="project" value="InterPro"/>
</dbReference>
<keyword evidence="6" id="KW-1185">Reference proteome</keyword>
<evidence type="ECO:0000256" key="1">
    <source>
        <dbReference type="ARBA" id="ARBA00023015"/>
    </source>
</evidence>
<organism evidence="5 6">
    <name type="scientific">Azotobacter chroococcum NCIMB 8003</name>
    <dbReference type="NCBI Taxonomy" id="1328314"/>
    <lineage>
        <taxon>Bacteria</taxon>
        <taxon>Pseudomonadati</taxon>
        <taxon>Pseudomonadota</taxon>
        <taxon>Gammaproteobacteria</taxon>
        <taxon>Pseudomonadales</taxon>
        <taxon>Pseudomonadaceae</taxon>
        <taxon>Azotobacter</taxon>
    </lineage>
</organism>
<dbReference type="PANTHER" id="PTHR43280">
    <property type="entry name" value="ARAC-FAMILY TRANSCRIPTIONAL REGULATOR"/>
    <property type="match status" value="1"/>
</dbReference>
<keyword evidence="3" id="KW-0804">Transcription</keyword>
<dbReference type="SUPFAM" id="SSF51215">
    <property type="entry name" value="Regulatory protein AraC"/>
    <property type="match status" value="1"/>
</dbReference>
<dbReference type="InterPro" id="IPR018062">
    <property type="entry name" value="HTH_AraC-typ_CS"/>
</dbReference>
<evidence type="ECO:0000313" key="5">
    <source>
        <dbReference type="EMBL" id="AJE23360.1"/>
    </source>
</evidence>
<evidence type="ECO:0000256" key="3">
    <source>
        <dbReference type="ARBA" id="ARBA00023163"/>
    </source>
</evidence>
<accession>A0A0C4WU77</accession>
<dbReference type="InterPro" id="IPR003313">
    <property type="entry name" value="AraC-bd"/>
</dbReference>
<sequence length="310" mass="34634">MTGNSVLCDMQARGPAMKVISLPRGRHQLHTMPTNAGYDRVQDCTYCWDGRRRGSTPFAIVQHTLAGEGNLRFEGRHYRLRAGDTMLVLVPHDHCYWLETGGSWEFFWIAMYGKEALRLQRALLDERGPVLRLSDKSIECLAENVDALIRSPELTAGRASALAYETLMALHDDLLVQDVALDATRTGVIASIQNHIHACLRCEPDTLAPQVEDDELDVASLAQLAGLSRSHFSRLFTRTVGMSPAQYVLNERMKRAAHLLEATDLSVKAIALSVGIHDPNYFSKLFRHAFSLSPSEFRLSGLYVNSRGRL</sequence>
<dbReference type="EMBL" id="CP010415">
    <property type="protein sequence ID" value="AJE23360.1"/>
    <property type="molecule type" value="Genomic_DNA"/>
</dbReference>
<dbReference type="InterPro" id="IPR009057">
    <property type="entry name" value="Homeodomain-like_sf"/>
</dbReference>
<keyword evidence="2" id="KW-0238">DNA-binding</keyword>
<dbReference type="GO" id="GO:0009893">
    <property type="term" value="P:positive regulation of metabolic process"/>
    <property type="evidence" value="ECO:0007669"/>
    <property type="project" value="UniProtKB-ARBA"/>
</dbReference>
<feature type="domain" description="HTH araC/xylS-type" evidence="4">
    <location>
        <begin position="207"/>
        <end position="300"/>
    </location>
</feature>
<protein>
    <submittedName>
        <fullName evidence="5">Transcriptional regulator, AraC family</fullName>
    </submittedName>
</protein>
<dbReference type="STRING" id="1328314.Achr_39740"/>
<dbReference type="InterPro" id="IPR037923">
    <property type="entry name" value="HTH-like"/>
</dbReference>
<dbReference type="Pfam" id="PF12833">
    <property type="entry name" value="HTH_18"/>
    <property type="match status" value="1"/>
</dbReference>
<gene>
    <name evidence="5" type="ORF">Achr_39740</name>
</gene>
<dbReference type="GO" id="GO:0003700">
    <property type="term" value="F:DNA-binding transcription factor activity"/>
    <property type="evidence" value="ECO:0007669"/>
    <property type="project" value="InterPro"/>
</dbReference>
<dbReference type="PANTHER" id="PTHR43280:SF2">
    <property type="entry name" value="HTH-TYPE TRANSCRIPTIONAL REGULATOR EXSA"/>
    <property type="match status" value="1"/>
</dbReference>
<evidence type="ECO:0000256" key="2">
    <source>
        <dbReference type="ARBA" id="ARBA00023125"/>
    </source>
</evidence>
<dbReference type="PROSITE" id="PS01124">
    <property type="entry name" value="HTH_ARAC_FAMILY_2"/>
    <property type="match status" value="1"/>
</dbReference>
<keyword evidence="1" id="KW-0805">Transcription regulation</keyword>
<proteinExistence type="predicted"/>
<dbReference type="Gene3D" id="1.10.10.60">
    <property type="entry name" value="Homeodomain-like"/>
    <property type="match status" value="2"/>
</dbReference>
<name>A0A0C4WU77_9GAMM</name>
<dbReference type="Proteomes" id="UP000068210">
    <property type="component" value="Chromosome"/>
</dbReference>
<evidence type="ECO:0000313" key="6">
    <source>
        <dbReference type="Proteomes" id="UP000068210"/>
    </source>
</evidence>
<dbReference type="Pfam" id="PF02311">
    <property type="entry name" value="AraC_binding"/>
    <property type="match status" value="1"/>
</dbReference>
<dbReference type="AlphaFoldDB" id="A0A0C4WU77"/>
<reference evidence="5 6" key="1">
    <citation type="journal article" date="2015" name="PLoS ONE">
        <title>Azotobacter Genomes: The Genome of Azotobacter chroococcum NCIMB 8003 (ATCC 4412).</title>
        <authorList>
            <person name="Robson R.L."/>
            <person name="Jones R."/>
            <person name="Robson R.M."/>
            <person name="Schwartz A."/>
            <person name="Richardson T.H."/>
        </authorList>
    </citation>
    <scope>NUCLEOTIDE SEQUENCE [LARGE SCALE GENOMIC DNA]</scope>
    <source>
        <strain evidence="5 6">NCIMB 8003</strain>
    </source>
</reference>